<feature type="domain" description="NAD(P)-binding" evidence="1">
    <location>
        <begin position="16"/>
        <end position="174"/>
    </location>
</feature>
<dbReference type="EMBL" id="JAGINW010000001">
    <property type="protein sequence ID" value="MBP2329463.1"/>
    <property type="molecule type" value="Genomic_DNA"/>
</dbReference>
<dbReference type="PANTHER" id="PTHR43162">
    <property type="match status" value="1"/>
</dbReference>
<dbReference type="RefSeq" id="WP_307855606.1">
    <property type="nucleotide sequence ID" value="NZ_JAGINW010000001.1"/>
</dbReference>
<sequence>MSTPSTQPRPFALVIGGTGKTGRRVVERLTALGHPVRIGALDSEPAFLWEDARTWQAVLDGVDRVYITHPNITLPGAAQQVEAFSQAAVAAGVQRLVLLSGRGDALAAALEEGVKNSGADWTIVRPSWFSQNFSEGFFLQAVPAGEIALPLPEAREAFIDVDDIADVVVAALTDDRLTGRIYELSGPRLLSFTDVAEELSKATSREITYTPLTVEQFPVTLRESGFPDDFADAFAHGFTDSMDGHNAHLVHGVEEALGRKPKDFSDYARQAAATGVWNR</sequence>
<gene>
    <name evidence="2" type="ORF">JOF56_009848</name>
</gene>
<dbReference type="InterPro" id="IPR036291">
    <property type="entry name" value="NAD(P)-bd_dom_sf"/>
</dbReference>
<proteinExistence type="predicted"/>
<comment type="caution">
    <text evidence="2">The sequence shown here is derived from an EMBL/GenBank/DDBJ whole genome shotgun (WGS) entry which is preliminary data.</text>
</comment>
<evidence type="ECO:0000259" key="1">
    <source>
        <dbReference type="Pfam" id="PF13460"/>
    </source>
</evidence>
<dbReference type="PANTHER" id="PTHR43162:SF1">
    <property type="entry name" value="PRESTALK A DIFFERENTIATION PROTEIN A"/>
    <property type="match status" value="1"/>
</dbReference>
<evidence type="ECO:0000313" key="2">
    <source>
        <dbReference type="EMBL" id="MBP2329463.1"/>
    </source>
</evidence>
<dbReference type="SUPFAM" id="SSF51735">
    <property type="entry name" value="NAD(P)-binding Rossmann-fold domains"/>
    <property type="match status" value="1"/>
</dbReference>
<dbReference type="Gene3D" id="3.90.25.10">
    <property type="entry name" value="UDP-galactose 4-epimerase, domain 1"/>
    <property type="match status" value="1"/>
</dbReference>
<evidence type="ECO:0000313" key="3">
    <source>
        <dbReference type="Proteomes" id="UP001519332"/>
    </source>
</evidence>
<dbReference type="InterPro" id="IPR016040">
    <property type="entry name" value="NAD(P)-bd_dom"/>
</dbReference>
<accession>A0ABS4TYJ3</accession>
<dbReference type="InterPro" id="IPR051604">
    <property type="entry name" value="Ergot_Alk_Oxidoreductase"/>
</dbReference>
<dbReference type="Gene3D" id="3.40.50.720">
    <property type="entry name" value="NAD(P)-binding Rossmann-like Domain"/>
    <property type="match status" value="1"/>
</dbReference>
<reference evidence="2 3" key="1">
    <citation type="submission" date="2021-03" db="EMBL/GenBank/DDBJ databases">
        <title>Sequencing the genomes of 1000 actinobacteria strains.</title>
        <authorList>
            <person name="Klenk H.-P."/>
        </authorList>
    </citation>
    <scope>NUCLEOTIDE SEQUENCE [LARGE SCALE GENOMIC DNA]</scope>
    <source>
        <strain evidence="2 3">DSM 46670</strain>
    </source>
</reference>
<dbReference type="Proteomes" id="UP001519332">
    <property type="component" value="Unassembled WGS sequence"/>
</dbReference>
<keyword evidence="3" id="KW-1185">Reference proteome</keyword>
<dbReference type="Pfam" id="PF13460">
    <property type="entry name" value="NAD_binding_10"/>
    <property type="match status" value="1"/>
</dbReference>
<organism evidence="2 3">
    <name type="scientific">Kibdelosporangium banguiense</name>
    <dbReference type="NCBI Taxonomy" id="1365924"/>
    <lineage>
        <taxon>Bacteria</taxon>
        <taxon>Bacillati</taxon>
        <taxon>Actinomycetota</taxon>
        <taxon>Actinomycetes</taxon>
        <taxon>Pseudonocardiales</taxon>
        <taxon>Pseudonocardiaceae</taxon>
        <taxon>Kibdelosporangium</taxon>
    </lineage>
</organism>
<protein>
    <submittedName>
        <fullName evidence="2">Uncharacterized protein YbjT (DUF2867 family)</fullName>
    </submittedName>
</protein>
<name>A0ABS4TYJ3_9PSEU</name>